<dbReference type="EMBL" id="AXCW01000287">
    <property type="protein sequence ID" value="EYR62242.1"/>
    <property type="molecule type" value="Genomic_DNA"/>
</dbReference>
<comment type="caution">
    <text evidence="2">The sequence shown here is derived from an EMBL/GenBank/DDBJ whole genome shotgun (WGS) entry which is preliminary data.</text>
</comment>
<evidence type="ECO:0000313" key="3">
    <source>
        <dbReference type="Proteomes" id="UP000019753"/>
    </source>
</evidence>
<reference evidence="2 3" key="1">
    <citation type="submission" date="2014-01" db="EMBL/GenBank/DDBJ databases">
        <title>Actinotalea ferrariae CF5-4.</title>
        <authorList>
            <person name="Chen F."/>
            <person name="Li Y."/>
            <person name="Wang G."/>
        </authorList>
    </citation>
    <scope>NUCLEOTIDE SEQUENCE [LARGE SCALE GENOMIC DNA]</scope>
    <source>
        <strain evidence="2 3">CF5-4</strain>
    </source>
</reference>
<name>A0A021VT42_9CELL</name>
<accession>A0A021VT42</accession>
<dbReference type="Proteomes" id="UP000019753">
    <property type="component" value="Unassembled WGS sequence"/>
</dbReference>
<dbReference type="RefSeq" id="WP_216699470.1">
    <property type="nucleotide sequence ID" value="NZ_AXCW01000287.1"/>
</dbReference>
<dbReference type="AlphaFoldDB" id="A0A021VT42"/>
<evidence type="ECO:0000313" key="2">
    <source>
        <dbReference type="EMBL" id="EYR62242.1"/>
    </source>
</evidence>
<feature type="compositionally biased region" description="Basic and acidic residues" evidence="1">
    <location>
        <begin position="161"/>
        <end position="170"/>
    </location>
</feature>
<evidence type="ECO:0000256" key="1">
    <source>
        <dbReference type="SAM" id="MobiDB-lite"/>
    </source>
</evidence>
<keyword evidence="3" id="KW-1185">Reference proteome</keyword>
<feature type="region of interest" description="Disordered" evidence="1">
    <location>
        <begin position="146"/>
        <end position="170"/>
    </location>
</feature>
<sequence length="249" mass="28065">MAARKIQDEQEIVRWHEAGWTYRQMADEYLRKYQLTMSLSTFSNFVTRRGLARRIARDDALIPWHVREEHRWAYPLVLLRMEARRRAGAELRPLDAKRLASFLERLAGQDLVVAYDPESEDGFSYVPRRQGRDLDLIREPGYATTVRPARNDQPLGNASGDTRRDGGPLDVAFDLRRGGRQSQLRGRDLEGLLGRLQAAYESLEAYADPQVVSHAAGAVDVLDWLTGAEPSPELDALLSAASSPHASRG</sequence>
<protein>
    <submittedName>
        <fullName evidence="2">Uncharacterized protein</fullName>
    </submittedName>
</protein>
<gene>
    <name evidence="2" type="ORF">N866_10390</name>
</gene>
<proteinExistence type="predicted"/>
<organism evidence="2 3">
    <name type="scientific">Actinotalea ferrariae CF5-4</name>
    <dbReference type="NCBI Taxonomy" id="948458"/>
    <lineage>
        <taxon>Bacteria</taxon>
        <taxon>Bacillati</taxon>
        <taxon>Actinomycetota</taxon>
        <taxon>Actinomycetes</taxon>
        <taxon>Micrococcales</taxon>
        <taxon>Cellulomonadaceae</taxon>
        <taxon>Actinotalea</taxon>
    </lineage>
</organism>